<accession>A0A4S4MUF6</accession>
<dbReference type="InterPro" id="IPR036291">
    <property type="entry name" value="NAD(P)-bd_dom_sf"/>
</dbReference>
<dbReference type="Proteomes" id="UP000308730">
    <property type="component" value="Unassembled WGS sequence"/>
</dbReference>
<evidence type="ECO:0000256" key="1">
    <source>
        <dbReference type="ARBA" id="ARBA00006328"/>
    </source>
</evidence>
<dbReference type="InterPro" id="IPR008030">
    <property type="entry name" value="NmrA-like"/>
</dbReference>
<comment type="similarity">
    <text evidence="1">Belongs to the NmrA-type oxidoreductase family.</text>
</comment>
<dbReference type="PANTHER" id="PTHR42748">
    <property type="entry name" value="NITROGEN METABOLITE REPRESSION PROTEIN NMRA FAMILY MEMBER"/>
    <property type="match status" value="1"/>
</dbReference>
<evidence type="ECO:0000313" key="5">
    <source>
        <dbReference type="Proteomes" id="UP000308730"/>
    </source>
</evidence>
<reference evidence="4 5" key="1">
    <citation type="submission" date="2019-02" db="EMBL/GenBank/DDBJ databases">
        <title>Genome sequencing of the rare red list fungi Antrodiella citrinella (Flaviporus citrinellus).</title>
        <authorList>
            <person name="Buettner E."/>
            <person name="Kellner H."/>
        </authorList>
    </citation>
    <scope>NUCLEOTIDE SEQUENCE [LARGE SCALE GENOMIC DNA]</scope>
    <source>
        <strain evidence="4 5">DSM 108506</strain>
    </source>
</reference>
<dbReference type="GO" id="GO:0005634">
    <property type="term" value="C:nucleus"/>
    <property type="evidence" value="ECO:0007669"/>
    <property type="project" value="TreeGrafter"/>
</dbReference>
<dbReference type="InterPro" id="IPR051164">
    <property type="entry name" value="NmrA-like_oxidored"/>
</dbReference>
<sequence length="344" mass="38845">MSKLILVIGATGAQGLAVIDKLLEPCSDGSPSPYRVRALTRDTGSRRAMMLASRGVECFKGSFDDFSSVQRALQGVYGAWVNIDGFTVGEQKEIYAGMRVFELARQTGTIKHYKGNFNPIYRCEHYDAKGRVAEWMAMQPSDEDGMTWSVVTTGPYMDMLYNMMFGPVVQRSDGTYVFATPVGNGHVPMIALSDLGFFARYTFDHRAATSGRELEVASDLVGWDRLVQTFRRVTGLKGVVVHQALDEWFANFKGVDQPVANERFGKGEEGWTTWRTNFSGWWALWRDDVITRDMQWIRSINPNGHTLESWMRETKYNGELRRDVLKNVEDGKSIGAKWEVLGKL</sequence>
<organism evidence="4 5">
    <name type="scientific">Antrodiella citrinella</name>
    <dbReference type="NCBI Taxonomy" id="2447956"/>
    <lineage>
        <taxon>Eukaryota</taxon>
        <taxon>Fungi</taxon>
        <taxon>Dikarya</taxon>
        <taxon>Basidiomycota</taxon>
        <taxon>Agaricomycotina</taxon>
        <taxon>Agaricomycetes</taxon>
        <taxon>Polyporales</taxon>
        <taxon>Steccherinaceae</taxon>
        <taxon>Antrodiella</taxon>
    </lineage>
</organism>
<protein>
    <recommendedName>
        <fullName evidence="3">NmrA-like domain-containing protein</fullName>
    </recommendedName>
</protein>
<keyword evidence="2" id="KW-0521">NADP</keyword>
<dbReference type="Gene3D" id="3.90.25.10">
    <property type="entry name" value="UDP-galactose 4-epimerase, domain 1"/>
    <property type="match status" value="1"/>
</dbReference>
<evidence type="ECO:0000256" key="2">
    <source>
        <dbReference type="ARBA" id="ARBA00022857"/>
    </source>
</evidence>
<dbReference type="OrthoDB" id="300709at2759"/>
<dbReference type="AlphaFoldDB" id="A0A4S4MUF6"/>
<comment type="caution">
    <text evidence="4">The sequence shown here is derived from an EMBL/GenBank/DDBJ whole genome shotgun (WGS) entry which is preliminary data.</text>
</comment>
<dbReference type="EMBL" id="SGPM01000101">
    <property type="protein sequence ID" value="THH29924.1"/>
    <property type="molecule type" value="Genomic_DNA"/>
</dbReference>
<dbReference type="Pfam" id="PF05368">
    <property type="entry name" value="NmrA"/>
    <property type="match status" value="1"/>
</dbReference>
<dbReference type="SUPFAM" id="SSF51735">
    <property type="entry name" value="NAD(P)-binding Rossmann-fold domains"/>
    <property type="match status" value="1"/>
</dbReference>
<feature type="domain" description="NmrA-like" evidence="3">
    <location>
        <begin position="1"/>
        <end position="237"/>
    </location>
</feature>
<dbReference type="CDD" id="cd05251">
    <property type="entry name" value="NmrA_like_SDR_a"/>
    <property type="match status" value="1"/>
</dbReference>
<keyword evidence="5" id="KW-1185">Reference proteome</keyword>
<name>A0A4S4MUF6_9APHY</name>
<dbReference type="PANTHER" id="PTHR42748:SF14">
    <property type="entry name" value="SNOAL-LIKE DOMAIN-CONTAINING PROTEIN"/>
    <property type="match status" value="1"/>
</dbReference>
<evidence type="ECO:0000259" key="3">
    <source>
        <dbReference type="Pfam" id="PF05368"/>
    </source>
</evidence>
<evidence type="ECO:0000313" key="4">
    <source>
        <dbReference type="EMBL" id="THH29924.1"/>
    </source>
</evidence>
<proteinExistence type="inferred from homology"/>
<dbReference type="Gene3D" id="3.40.50.720">
    <property type="entry name" value="NAD(P)-binding Rossmann-like Domain"/>
    <property type="match status" value="1"/>
</dbReference>
<gene>
    <name evidence="4" type="ORF">EUX98_g4272</name>
</gene>